<sequence>MKISEVYERYLNGEKFKSIREINLGYLPIKQPVDLVGRSPIMQEIAKKHSRHVNNK</sequence>
<protein>
    <submittedName>
        <fullName evidence="1">Uncharacterized protein</fullName>
    </submittedName>
</protein>
<organism evidence="1 2">
    <name type="scientific">Peribacillus asahii</name>
    <dbReference type="NCBI Taxonomy" id="228899"/>
    <lineage>
        <taxon>Bacteria</taxon>
        <taxon>Bacillati</taxon>
        <taxon>Bacillota</taxon>
        <taxon>Bacilli</taxon>
        <taxon>Bacillales</taxon>
        <taxon>Bacillaceae</taxon>
        <taxon>Peribacillus</taxon>
    </lineage>
</organism>
<dbReference type="KEGG" id="pasa:BAOM_2349"/>
<reference evidence="1 2" key="1">
    <citation type="submission" date="2018-01" db="EMBL/GenBank/DDBJ databases">
        <title>Bacillus asahii Genome sequencing and assembly.</title>
        <authorList>
            <person name="Jiang H."/>
            <person name="Feng Y."/>
            <person name="Zhao F."/>
            <person name="Lin X."/>
        </authorList>
    </citation>
    <scope>NUCLEOTIDE SEQUENCE [LARGE SCALE GENOMIC DNA]</scope>
    <source>
        <strain evidence="1 2">OM18</strain>
    </source>
</reference>
<dbReference type="Proteomes" id="UP000283095">
    <property type="component" value="Chromosome"/>
</dbReference>
<dbReference type="RefSeq" id="WP_164853193.1">
    <property type="nucleotide sequence ID" value="NZ_CP026095.1"/>
</dbReference>
<proteinExistence type="predicted"/>
<evidence type="ECO:0000313" key="1">
    <source>
        <dbReference type="EMBL" id="AZV42958.1"/>
    </source>
</evidence>
<accession>A0A3Q9RNT6</accession>
<dbReference type="EMBL" id="CP026095">
    <property type="protein sequence ID" value="AZV42958.1"/>
    <property type="molecule type" value="Genomic_DNA"/>
</dbReference>
<name>A0A3Q9RNT6_9BACI</name>
<gene>
    <name evidence="1" type="ORF">BAOM_2349</name>
</gene>
<evidence type="ECO:0000313" key="2">
    <source>
        <dbReference type="Proteomes" id="UP000283095"/>
    </source>
</evidence>
<dbReference type="AlphaFoldDB" id="A0A3Q9RNT6"/>